<sequence>MIDKKPCVAILLAAHNGSYWLKEQIDSILNQKNVSIKLFISVDLSVDGTEAFVDELSASHANIFVLPHGCQFGSAGPNFFRLMREVNFDNVDYVAFSDQDDIWFESKLSHSIDCIVNEGLDAYSSDLIAFWSNGKNRVIKKSQPLCRYDYYFESGGAGCTFVFPIRSFLEIRKFLLDRWSDVSNFERHDWLIYAIGRSKGFLWKIDSVPMVYYRQHDNNQVGANVGLGGMLARFDQISNGWYFEHVNFLVSLLSDHDKSGFRNERFFLIRNIFDIRRKKLECFYMLILLLFGKYQ</sequence>
<dbReference type="Pfam" id="PF00535">
    <property type="entry name" value="Glycos_transf_2"/>
    <property type="match status" value="1"/>
</dbReference>
<keyword evidence="3" id="KW-1185">Reference proteome</keyword>
<evidence type="ECO:0000313" key="2">
    <source>
        <dbReference type="EMBL" id="KAA0874376.1"/>
    </source>
</evidence>
<dbReference type="InterPro" id="IPR001173">
    <property type="entry name" value="Glyco_trans_2-like"/>
</dbReference>
<accession>A0A5A9W0Y0</accession>
<dbReference type="Gene3D" id="3.90.550.10">
    <property type="entry name" value="Spore Coat Polysaccharide Biosynthesis Protein SpsA, Chain A"/>
    <property type="match status" value="1"/>
</dbReference>
<dbReference type="RefSeq" id="WP_149391109.1">
    <property type="nucleotide sequence ID" value="NZ_SMRS01000006.1"/>
</dbReference>
<dbReference type="InterPro" id="IPR029044">
    <property type="entry name" value="Nucleotide-diphossugar_trans"/>
</dbReference>
<dbReference type="Proteomes" id="UP000325302">
    <property type="component" value="Unassembled WGS sequence"/>
</dbReference>
<reference evidence="2 3" key="1">
    <citation type="submission" date="2019-03" db="EMBL/GenBank/DDBJ databases">
        <title>Nitrincola sp. nov. isolated from an Indian soda lake.</title>
        <authorList>
            <person name="Joshi A."/>
            <person name="Thite S.V."/>
            <person name="Joseph N."/>
            <person name="Dhotre D."/>
            <person name="Moorthy M."/>
            <person name="Shouche Y.S."/>
        </authorList>
    </citation>
    <scope>NUCLEOTIDE SEQUENCE [LARGE SCALE GENOMIC DNA]</scope>
    <source>
        <strain evidence="2 3">MEB193</strain>
    </source>
</reference>
<dbReference type="SUPFAM" id="SSF53448">
    <property type="entry name" value="Nucleotide-diphospho-sugar transferases"/>
    <property type="match status" value="1"/>
</dbReference>
<organism evidence="2 3">
    <name type="scientific">Nitrincola tapanii</name>
    <dbReference type="NCBI Taxonomy" id="1708751"/>
    <lineage>
        <taxon>Bacteria</taxon>
        <taxon>Pseudomonadati</taxon>
        <taxon>Pseudomonadota</taxon>
        <taxon>Gammaproteobacteria</taxon>
        <taxon>Oceanospirillales</taxon>
        <taxon>Oceanospirillaceae</taxon>
        <taxon>Nitrincola</taxon>
    </lineage>
</organism>
<evidence type="ECO:0000313" key="3">
    <source>
        <dbReference type="Proteomes" id="UP000325302"/>
    </source>
</evidence>
<dbReference type="GO" id="GO:0016740">
    <property type="term" value="F:transferase activity"/>
    <property type="evidence" value="ECO:0007669"/>
    <property type="project" value="UniProtKB-KW"/>
</dbReference>
<protein>
    <submittedName>
        <fullName evidence="2">Glycosyltransferase</fullName>
    </submittedName>
</protein>
<dbReference type="EMBL" id="SMRS01000006">
    <property type="protein sequence ID" value="KAA0874376.1"/>
    <property type="molecule type" value="Genomic_DNA"/>
</dbReference>
<name>A0A5A9W0Y0_9GAMM</name>
<proteinExistence type="predicted"/>
<dbReference type="AlphaFoldDB" id="A0A5A9W0Y0"/>
<comment type="caution">
    <text evidence="2">The sequence shown here is derived from an EMBL/GenBank/DDBJ whole genome shotgun (WGS) entry which is preliminary data.</text>
</comment>
<gene>
    <name evidence="2" type="ORF">E1H14_08885</name>
</gene>
<feature type="domain" description="Glycosyltransferase 2-like" evidence="1">
    <location>
        <begin position="10"/>
        <end position="124"/>
    </location>
</feature>
<keyword evidence="2" id="KW-0808">Transferase</keyword>
<evidence type="ECO:0000259" key="1">
    <source>
        <dbReference type="Pfam" id="PF00535"/>
    </source>
</evidence>
<dbReference type="OrthoDB" id="9801954at2"/>